<reference evidence="1" key="1">
    <citation type="journal article" date="2014" name="Front. Microbiol.">
        <title>High frequency of phylogenetically diverse reductive dehalogenase-homologous genes in deep subseafloor sedimentary metagenomes.</title>
        <authorList>
            <person name="Kawai M."/>
            <person name="Futagami T."/>
            <person name="Toyoda A."/>
            <person name="Takaki Y."/>
            <person name="Nishi S."/>
            <person name="Hori S."/>
            <person name="Arai W."/>
            <person name="Tsubouchi T."/>
            <person name="Morono Y."/>
            <person name="Uchiyama I."/>
            <person name="Ito T."/>
            <person name="Fujiyama A."/>
            <person name="Inagaki F."/>
            <person name="Takami H."/>
        </authorList>
    </citation>
    <scope>NUCLEOTIDE SEQUENCE</scope>
    <source>
        <strain evidence="1">Expedition CK06-06</strain>
    </source>
</reference>
<feature type="non-terminal residue" evidence="1">
    <location>
        <position position="35"/>
    </location>
</feature>
<proteinExistence type="predicted"/>
<organism evidence="1">
    <name type="scientific">marine sediment metagenome</name>
    <dbReference type="NCBI Taxonomy" id="412755"/>
    <lineage>
        <taxon>unclassified sequences</taxon>
        <taxon>metagenomes</taxon>
        <taxon>ecological metagenomes</taxon>
    </lineage>
</organism>
<name>X1VTA7_9ZZZZ</name>
<dbReference type="EMBL" id="BARW01029779">
    <property type="protein sequence ID" value="GAJ13165.1"/>
    <property type="molecule type" value="Genomic_DNA"/>
</dbReference>
<gene>
    <name evidence="1" type="ORF">S12H4_47766</name>
</gene>
<accession>X1VTA7</accession>
<evidence type="ECO:0000313" key="1">
    <source>
        <dbReference type="EMBL" id="GAJ13165.1"/>
    </source>
</evidence>
<protein>
    <submittedName>
        <fullName evidence="1">Uncharacterized protein</fullName>
    </submittedName>
</protein>
<dbReference type="AlphaFoldDB" id="X1VTA7"/>
<comment type="caution">
    <text evidence="1">The sequence shown here is derived from an EMBL/GenBank/DDBJ whole genome shotgun (WGS) entry which is preliminary data.</text>
</comment>
<sequence>MSNEKKKYPGRGKVKSAALRIRHYKEGLDPETVRI</sequence>